<dbReference type="PANTHER" id="PTHR30408:SF12">
    <property type="entry name" value="TYPE I RESTRICTION ENZYME MJAVIII SPECIFICITY SUBUNIT"/>
    <property type="match status" value="1"/>
</dbReference>
<accession>A0A5E6VQ61</accession>
<dbReference type="GO" id="GO:0009307">
    <property type="term" value="P:DNA restriction-modification system"/>
    <property type="evidence" value="ECO:0007669"/>
    <property type="project" value="UniProtKB-KW"/>
</dbReference>
<reference evidence="5 6" key="1">
    <citation type="submission" date="2019-09" db="EMBL/GenBank/DDBJ databases">
        <authorList>
            <person name="Chandra G."/>
            <person name="Truman W A."/>
        </authorList>
    </citation>
    <scope>NUCLEOTIDE SEQUENCE [LARGE SCALE GENOMIC DNA]</scope>
    <source>
        <strain evidence="5">PS645</strain>
    </source>
</reference>
<evidence type="ECO:0000259" key="4">
    <source>
        <dbReference type="Pfam" id="PF01420"/>
    </source>
</evidence>
<evidence type="ECO:0000256" key="2">
    <source>
        <dbReference type="ARBA" id="ARBA00022747"/>
    </source>
</evidence>
<dbReference type="Pfam" id="PF01420">
    <property type="entry name" value="Methylase_S"/>
    <property type="match status" value="2"/>
</dbReference>
<dbReference type="InterPro" id="IPR044946">
    <property type="entry name" value="Restrct_endonuc_typeI_TRD_sf"/>
</dbReference>
<gene>
    <name evidence="5" type="ORF">PS645_04245</name>
</gene>
<comment type="similarity">
    <text evidence="1">Belongs to the type-I restriction system S methylase family.</text>
</comment>
<dbReference type="SUPFAM" id="SSF116734">
    <property type="entry name" value="DNA methylase specificity domain"/>
    <property type="match status" value="2"/>
</dbReference>
<keyword evidence="2" id="KW-0680">Restriction system</keyword>
<dbReference type="GO" id="GO:0003677">
    <property type="term" value="F:DNA binding"/>
    <property type="evidence" value="ECO:0007669"/>
    <property type="project" value="UniProtKB-KW"/>
</dbReference>
<keyword evidence="3" id="KW-0238">DNA-binding</keyword>
<dbReference type="Gene3D" id="1.10.287.1120">
    <property type="entry name" value="Bipartite methylase S protein"/>
    <property type="match status" value="1"/>
</dbReference>
<dbReference type="AlphaFoldDB" id="A0A5E6VQ61"/>
<dbReference type="PANTHER" id="PTHR30408">
    <property type="entry name" value="TYPE-1 RESTRICTION ENZYME ECOKI SPECIFICITY PROTEIN"/>
    <property type="match status" value="1"/>
</dbReference>
<evidence type="ECO:0000256" key="3">
    <source>
        <dbReference type="ARBA" id="ARBA00023125"/>
    </source>
</evidence>
<evidence type="ECO:0000313" key="6">
    <source>
        <dbReference type="Proteomes" id="UP000325607"/>
    </source>
</evidence>
<evidence type="ECO:0000256" key="1">
    <source>
        <dbReference type="ARBA" id="ARBA00010923"/>
    </source>
</evidence>
<name>A0A5E6VQ61_PSEFL</name>
<dbReference type="RefSeq" id="WP_150582186.1">
    <property type="nucleotide sequence ID" value="NZ_CABVGX010000042.1"/>
</dbReference>
<evidence type="ECO:0000313" key="5">
    <source>
        <dbReference type="EMBL" id="VVN19900.1"/>
    </source>
</evidence>
<dbReference type="EMBL" id="CABVGX010000042">
    <property type="protein sequence ID" value="VVN19900.1"/>
    <property type="molecule type" value="Genomic_DNA"/>
</dbReference>
<feature type="domain" description="Type I restriction modification DNA specificity" evidence="4">
    <location>
        <begin position="228"/>
        <end position="389"/>
    </location>
</feature>
<dbReference type="OrthoDB" id="9798929at2"/>
<dbReference type="InterPro" id="IPR052021">
    <property type="entry name" value="Type-I_RS_S_subunit"/>
</dbReference>
<feature type="domain" description="Type I restriction modification DNA specificity" evidence="4">
    <location>
        <begin position="58"/>
        <end position="189"/>
    </location>
</feature>
<protein>
    <recommendedName>
        <fullName evidence="4">Type I restriction modification DNA specificity domain-containing protein</fullName>
    </recommendedName>
</protein>
<dbReference type="Gene3D" id="3.90.220.20">
    <property type="entry name" value="DNA methylase specificity domains"/>
    <property type="match status" value="2"/>
</dbReference>
<sequence length="427" mass="47904">MQRYESYEPSGEEWLGNIPSHWELQPLRAVTQLKSDRNQPDLPVLSVYRDYGVILKSSREDNHNATSLDTSTYKVVKPGDLVVNKMKAWQGSMGVSSYEGIVSPAYITCTTNHERIQPSYLHYLLRSAPLIGVYNALSYGVRVGQWDMHYEDFKQIPIPLPPRLEQERIVNFLDQKTTDIDTAIAKKKQLIKLLEEQKEILINQAVTRGLNPDVEMRDSHVAWLGKVPSHWAVATIGLYARVSNGSTPSRDIPSYWRDGSIAWLSSGAVNDFEITNPSEYISELAYKQSSLRVYKAGTVVIGIVGQGKTRGTSAITRIDTCINQNMAAIESRQKLNSDFLHRYLIGYYSQIRTGGRGSNQEALNCDLVKKFPLVIPPISEQQEIVAYINNEAGNIDKSIGIAIKQIAHLEELRAIIVADATLGKIRV</sequence>
<proteinExistence type="inferred from homology"/>
<organism evidence="5 6">
    <name type="scientific">Pseudomonas fluorescens</name>
    <dbReference type="NCBI Taxonomy" id="294"/>
    <lineage>
        <taxon>Bacteria</taxon>
        <taxon>Pseudomonadati</taxon>
        <taxon>Pseudomonadota</taxon>
        <taxon>Gammaproteobacteria</taxon>
        <taxon>Pseudomonadales</taxon>
        <taxon>Pseudomonadaceae</taxon>
        <taxon>Pseudomonas</taxon>
    </lineage>
</organism>
<dbReference type="CDD" id="cd17247">
    <property type="entry name" value="RMtype1_S_Eco2747I-TRD2-CR2_like"/>
    <property type="match status" value="1"/>
</dbReference>
<dbReference type="InterPro" id="IPR000055">
    <property type="entry name" value="Restrct_endonuc_typeI_TRD"/>
</dbReference>
<dbReference type="Proteomes" id="UP000325607">
    <property type="component" value="Unassembled WGS sequence"/>
</dbReference>